<organism evidence="29 30">
    <name type="scientific">Scophthalmus maximus</name>
    <name type="common">Turbot</name>
    <name type="synonym">Psetta maxima</name>
    <dbReference type="NCBI Taxonomy" id="52904"/>
    <lineage>
        <taxon>Eukaryota</taxon>
        <taxon>Metazoa</taxon>
        <taxon>Chordata</taxon>
        <taxon>Craniata</taxon>
        <taxon>Vertebrata</taxon>
        <taxon>Euteleostomi</taxon>
        <taxon>Actinopterygii</taxon>
        <taxon>Neopterygii</taxon>
        <taxon>Teleostei</taxon>
        <taxon>Neoteleostei</taxon>
        <taxon>Acanthomorphata</taxon>
        <taxon>Carangaria</taxon>
        <taxon>Pleuronectiformes</taxon>
        <taxon>Pleuronectoidei</taxon>
        <taxon>Scophthalmidae</taxon>
        <taxon>Scophthalmus</taxon>
    </lineage>
</organism>
<evidence type="ECO:0000256" key="19">
    <source>
        <dbReference type="ARBA" id="ARBA00042803"/>
    </source>
</evidence>
<dbReference type="Pfam" id="PF00474">
    <property type="entry name" value="SSF"/>
    <property type="match status" value="1"/>
</dbReference>
<evidence type="ECO:0000256" key="4">
    <source>
        <dbReference type="ARBA" id="ARBA00022475"/>
    </source>
</evidence>
<evidence type="ECO:0000256" key="10">
    <source>
        <dbReference type="ARBA" id="ARBA00023053"/>
    </source>
</evidence>
<evidence type="ECO:0000256" key="2">
    <source>
        <dbReference type="ARBA" id="ARBA00006434"/>
    </source>
</evidence>
<feature type="transmembrane region" description="Helical" evidence="28">
    <location>
        <begin position="255"/>
        <end position="273"/>
    </location>
</feature>
<dbReference type="PANTHER" id="PTHR11819">
    <property type="entry name" value="SOLUTE CARRIER FAMILY 5"/>
    <property type="match status" value="1"/>
</dbReference>
<keyword evidence="10" id="KW-0915">Sodium</keyword>
<feature type="transmembrane region" description="Helical" evidence="28">
    <location>
        <begin position="160"/>
        <end position="187"/>
    </location>
</feature>
<evidence type="ECO:0000256" key="22">
    <source>
        <dbReference type="ARBA" id="ARBA00059702"/>
    </source>
</evidence>
<dbReference type="GO" id="GO:0016324">
    <property type="term" value="C:apical plasma membrane"/>
    <property type="evidence" value="ECO:0007669"/>
    <property type="project" value="UniProtKB-SubCell"/>
</dbReference>
<dbReference type="InterPro" id="IPR001734">
    <property type="entry name" value="Na/solute_symporter"/>
</dbReference>
<evidence type="ECO:0000256" key="17">
    <source>
        <dbReference type="ARBA" id="ARBA00036206"/>
    </source>
</evidence>
<accession>A0A8D3EFN0</accession>
<dbReference type="Proteomes" id="UP000694558">
    <property type="component" value="Chromosome 16"/>
</dbReference>
<feature type="transmembrane region" description="Helical" evidence="28">
    <location>
        <begin position="128"/>
        <end position="154"/>
    </location>
</feature>
<keyword evidence="3" id="KW-0813">Transport</keyword>
<sequence>MSQDYFGFSVIRSNARSNNATVALNNPADISVIVIYFLVVLAVGVWAMVRTNRATVGGFFLAGRSMVWWPIGASLFASNIGSGHFVGIAGTAAAAGIAIGGFEWNVSNCVITMPEYLKKRFGGQRIRIYLSVLSLFLYVFTKISADMFSGAIFINQALGLNIYLAVVMLLLITALYTVTGGLAAVIYTDTLQTIIMVVGSFILMGFAFNEVGGYNNFQQLYMEAVPSMTGNISASCYEPRADSFHIFRNAITGDLPWPGLVFGLTIQATWYWCTDQVIVQRCLSAKNLSHVKAGCILCGYLKLLPMFLMVFPGMISRILYPDEVACVEPELCEQYCGASVGCTNIAYPKLVVDLMPNGLRGLMLSVMMASLMSSLTSIFNSASTLFTMDIYTKLRRSASEKELMIAGRVFILALIGVSIAWIPVVQSAQSGQLFDYIQSITSYLTPPVAAVFMLAIFCKRVNEAGAFYGLTIGLLIGLSRMIAEFAYGTGSCVNPSDCPTIICGVHYLYFSIILFVVSCIIILGVSLMTKPIDDKHVKRYKYLFSTHAPCCLSSCIDFTVISELTEEHGLCKKAMMCFCGLEQEKAPKLSPEEQEEMQKKLTDTSEKPLWRNIVNANGLILLCVAVFCHGFFA</sequence>
<evidence type="ECO:0000256" key="20">
    <source>
        <dbReference type="ARBA" id="ARBA00043128"/>
    </source>
</evidence>
<keyword evidence="14" id="KW-0325">Glycoprotein</keyword>
<dbReference type="GO" id="GO:1904659">
    <property type="term" value="P:D-glucose transmembrane transport"/>
    <property type="evidence" value="ECO:0007669"/>
    <property type="project" value="UniProtKB-ARBA"/>
</dbReference>
<evidence type="ECO:0000256" key="21">
    <source>
        <dbReference type="ARBA" id="ARBA00050129"/>
    </source>
</evidence>
<feature type="transmembrane region" description="Helical" evidence="28">
    <location>
        <begin position="507"/>
        <end position="529"/>
    </location>
</feature>
<dbReference type="NCBIfam" id="TIGR00813">
    <property type="entry name" value="sss"/>
    <property type="match status" value="1"/>
</dbReference>
<feature type="transmembrane region" description="Helical" evidence="28">
    <location>
        <begin position="83"/>
        <end position="107"/>
    </location>
</feature>
<evidence type="ECO:0000256" key="28">
    <source>
        <dbReference type="SAM" id="Phobius"/>
    </source>
</evidence>
<keyword evidence="8" id="KW-0769">Symport</keyword>
<evidence type="ECO:0000256" key="25">
    <source>
        <dbReference type="ARBA" id="ARBA00078596"/>
    </source>
</evidence>
<keyword evidence="9 28" id="KW-1133">Transmembrane helix</keyword>
<keyword evidence="11" id="KW-0406">Ion transport</keyword>
<feature type="transmembrane region" description="Helical" evidence="28">
    <location>
        <begin position="294"/>
        <end position="315"/>
    </location>
</feature>
<name>A0A8D3EFN0_SCOMX</name>
<evidence type="ECO:0000256" key="9">
    <source>
        <dbReference type="ARBA" id="ARBA00022989"/>
    </source>
</evidence>
<dbReference type="PANTHER" id="PTHR11819:SF151">
    <property type="entry name" value="SODIUM_GLUCOSE COTRANSPORTER 1"/>
    <property type="match status" value="1"/>
</dbReference>
<evidence type="ECO:0000256" key="26">
    <source>
        <dbReference type="ARBA" id="ARBA00081561"/>
    </source>
</evidence>
<evidence type="ECO:0000256" key="11">
    <source>
        <dbReference type="ARBA" id="ARBA00023065"/>
    </source>
</evidence>
<evidence type="ECO:0000313" key="29">
    <source>
        <dbReference type="Ensembl" id="ENSSMAP00000070589.1"/>
    </source>
</evidence>
<evidence type="ECO:0000256" key="15">
    <source>
        <dbReference type="ARBA" id="ARBA00023201"/>
    </source>
</evidence>
<feature type="transmembrane region" description="Helical" evidence="28">
    <location>
        <begin position="465"/>
        <end position="487"/>
    </location>
</feature>
<evidence type="ECO:0000256" key="8">
    <source>
        <dbReference type="ARBA" id="ARBA00022847"/>
    </source>
</evidence>
<feature type="transmembrane region" description="Helical" evidence="28">
    <location>
        <begin position="56"/>
        <end position="77"/>
    </location>
</feature>
<keyword evidence="6 28" id="KW-0812">Transmembrane</keyword>
<comment type="catalytic activity">
    <reaction evidence="21">
        <text>D-glucose(out) + Na(+)(out) = D-glucose(in) + Na(+)(in)</text>
        <dbReference type="Rhea" id="RHEA:70571"/>
        <dbReference type="ChEBI" id="CHEBI:4167"/>
        <dbReference type="ChEBI" id="CHEBI:29101"/>
    </reaction>
    <physiologicalReaction direction="left-to-right" evidence="21">
        <dbReference type="Rhea" id="RHEA:70572"/>
    </physiologicalReaction>
</comment>
<reference evidence="29" key="1">
    <citation type="submission" date="2023-05" db="EMBL/GenBank/DDBJ databases">
        <title>High-quality long-read genome of Scophthalmus maximus.</title>
        <authorList>
            <person name="Lien S."/>
            <person name="Martinez P."/>
        </authorList>
    </citation>
    <scope>NUCLEOTIDE SEQUENCE [LARGE SCALE GENOMIC DNA]</scope>
</reference>
<reference evidence="29" key="2">
    <citation type="submission" date="2025-08" db="UniProtKB">
        <authorList>
            <consortium name="Ensembl"/>
        </authorList>
    </citation>
    <scope>IDENTIFICATION</scope>
</reference>
<comment type="function">
    <text evidence="22">Electrogenic Na(+)-coupled sugar symporter that actively transports D-glucose at the plasma membrane, with a Na(+) to sugar coupling ratio of 1:1. Transporter activity is driven by a transmembrane Na(+) electrochemical gradient set by the Na(+)/K(+) pump. Unlike SLC5A1/SGLT1, requires the auxiliary protein PDZK1IP1/MAP17 for full transporter activity. Has a primary role in D-glucose reabsorption from glomerular filtrate across the brush border of the early proximal tubules of the kidney.</text>
</comment>
<dbReference type="Gene3D" id="1.20.1730.10">
    <property type="entry name" value="Sodium/glucose cotransporter"/>
    <property type="match status" value="1"/>
</dbReference>
<dbReference type="GO" id="GO:0005412">
    <property type="term" value="F:D-glucose:sodium symporter activity"/>
    <property type="evidence" value="ECO:0007669"/>
    <property type="project" value="TreeGrafter"/>
</dbReference>
<evidence type="ECO:0000313" key="30">
    <source>
        <dbReference type="Proteomes" id="UP000694558"/>
    </source>
</evidence>
<evidence type="ECO:0000256" key="13">
    <source>
        <dbReference type="ARBA" id="ARBA00023157"/>
    </source>
</evidence>
<dbReference type="InterPro" id="IPR038377">
    <property type="entry name" value="Na/Glc_symporter_sf"/>
</dbReference>
<dbReference type="AlphaFoldDB" id="A0A8D3EFN0"/>
<feature type="transmembrane region" description="Helical" evidence="28">
    <location>
        <begin position="30"/>
        <end position="49"/>
    </location>
</feature>
<comment type="subunit">
    <text evidence="23">Forms a heterodimer (via TM13) with PDZK1IP1 (via N-terminal transmembrane helix); this interaction enhances SLC5A2 transporter activity.</text>
</comment>
<proteinExistence type="inferred from homology"/>
<evidence type="ECO:0000256" key="18">
    <source>
        <dbReference type="ARBA" id="ARBA00040046"/>
    </source>
</evidence>
<feature type="transmembrane region" description="Helical" evidence="28">
    <location>
        <begin position="194"/>
        <end position="212"/>
    </location>
</feature>
<evidence type="ECO:0000256" key="5">
    <source>
        <dbReference type="ARBA" id="ARBA00022597"/>
    </source>
</evidence>
<evidence type="ECO:0000256" key="23">
    <source>
        <dbReference type="ARBA" id="ARBA00063331"/>
    </source>
</evidence>
<keyword evidence="5" id="KW-0762">Sugar transport</keyword>
<keyword evidence="12 28" id="KW-0472">Membrane</keyword>
<keyword evidence="15" id="KW-0739">Sodium transport</keyword>
<keyword evidence="7" id="KW-0479">Metal-binding</keyword>
<dbReference type="Ensembl" id="ENSSMAT00000047586.1">
    <property type="protein sequence ID" value="ENSSMAP00000070589.1"/>
    <property type="gene ID" value="ENSSMAG00000020292.2"/>
</dbReference>
<dbReference type="PROSITE" id="PS00456">
    <property type="entry name" value="NA_SOLUT_SYMP_1"/>
    <property type="match status" value="1"/>
</dbReference>
<evidence type="ECO:0000256" key="14">
    <source>
        <dbReference type="ARBA" id="ARBA00023180"/>
    </source>
</evidence>
<comment type="subcellular location">
    <subcellularLocation>
        <location evidence="1">Apical cell membrane</location>
        <topology evidence="1">Multi-pass membrane protein</topology>
    </subcellularLocation>
</comment>
<feature type="transmembrane region" description="Helical" evidence="28">
    <location>
        <begin position="436"/>
        <end position="458"/>
    </location>
</feature>
<evidence type="ECO:0000256" key="16">
    <source>
        <dbReference type="ARBA" id="ARBA00036179"/>
    </source>
</evidence>
<comment type="catalytic activity">
    <reaction evidence="16">
        <text>D-glucose(out) + 2 Na(+)(out) = D-glucose(in) + 2 Na(+)(in)</text>
        <dbReference type="Rhea" id="RHEA:70495"/>
        <dbReference type="ChEBI" id="CHEBI:4167"/>
        <dbReference type="ChEBI" id="CHEBI:29101"/>
    </reaction>
    <physiologicalReaction direction="left-to-right" evidence="16">
        <dbReference type="Rhea" id="RHEA:70496"/>
    </physiologicalReaction>
</comment>
<comment type="similarity">
    <text evidence="2 27">Belongs to the sodium:solute symporter (SSF) (TC 2.A.21) family.</text>
</comment>
<dbReference type="GO" id="GO:0046872">
    <property type="term" value="F:metal ion binding"/>
    <property type="evidence" value="ECO:0007669"/>
    <property type="project" value="UniProtKB-KW"/>
</dbReference>
<evidence type="ECO:0000256" key="12">
    <source>
        <dbReference type="ARBA" id="ARBA00023136"/>
    </source>
</evidence>
<dbReference type="FunFam" id="1.20.1730.10:FF:000010">
    <property type="entry name" value="Solute carrier family 5 member 2"/>
    <property type="match status" value="1"/>
</dbReference>
<gene>
    <name evidence="29" type="primary">slc5a1</name>
</gene>
<evidence type="ECO:0000256" key="27">
    <source>
        <dbReference type="RuleBase" id="RU362091"/>
    </source>
</evidence>
<evidence type="ECO:0000256" key="6">
    <source>
        <dbReference type="ARBA" id="ARBA00022692"/>
    </source>
</evidence>
<protein>
    <recommendedName>
        <fullName evidence="18">Sodium/glucose cotransporter 1</fullName>
    </recommendedName>
    <alternativeName>
        <fullName evidence="20">High affinity sodium-glucose cotransporter</fullName>
    </alternativeName>
    <alternativeName>
        <fullName evidence="26">Low affinity sodium-glucose cotransporter</fullName>
    </alternativeName>
    <alternativeName>
        <fullName evidence="24">Sodium/glucose cotransporter 2</fullName>
    </alternativeName>
    <alternativeName>
        <fullName evidence="19">Solute carrier family 5 member 1</fullName>
    </alternativeName>
    <alternativeName>
        <fullName evidence="25">Solute carrier family 5 member 2</fullName>
    </alternativeName>
</protein>
<feature type="transmembrane region" description="Helical" evidence="28">
    <location>
        <begin position="403"/>
        <end position="424"/>
    </location>
</feature>
<evidence type="ECO:0000256" key="3">
    <source>
        <dbReference type="ARBA" id="ARBA00022448"/>
    </source>
</evidence>
<keyword evidence="13" id="KW-1015">Disulfide bond</keyword>
<keyword evidence="4" id="KW-1003">Cell membrane</keyword>
<dbReference type="PROSITE" id="PS50283">
    <property type="entry name" value="NA_SOLUT_SYMP_3"/>
    <property type="match status" value="1"/>
</dbReference>
<evidence type="ECO:0000256" key="7">
    <source>
        <dbReference type="ARBA" id="ARBA00022723"/>
    </source>
</evidence>
<feature type="transmembrane region" description="Helical" evidence="28">
    <location>
        <begin position="362"/>
        <end position="382"/>
    </location>
</feature>
<comment type="catalytic activity">
    <reaction evidence="17">
        <text>D-galactose(out) + 2 Na(+)(out) = D-galactose(in) + 2 Na(+)(in)</text>
        <dbReference type="Rhea" id="RHEA:70499"/>
        <dbReference type="ChEBI" id="CHEBI:4139"/>
        <dbReference type="ChEBI" id="CHEBI:29101"/>
    </reaction>
    <physiologicalReaction direction="left-to-right" evidence="17">
        <dbReference type="Rhea" id="RHEA:70500"/>
    </physiologicalReaction>
</comment>
<evidence type="ECO:0000256" key="24">
    <source>
        <dbReference type="ARBA" id="ARBA00072719"/>
    </source>
</evidence>
<dbReference type="GeneTree" id="ENSGT00940000155844"/>
<feature type="transmembrane region" description="Helical" evidence="28">
    <location>
        <begin position="609"/>
        <end position="632"/>
    </location>
</feature>
<dbReference type="InterPro" id="IPR018212">
    <property type="entry name" value="Na/solute_symporter_CS"/>
</dbReference>
<evidence type="ECO:0000256" key="1">
    <source>
        <dbReference type="ARBA" id="ARBA00004424"/>
    </source>
</evidence>